<dbReference type="STRING" id="10228.B3S2P6"/>
<dbReference type="InParanoid" id="B3S2P6"/>
<dbReference type="Pfam" id="PF10250">
    <property type="entry name" value="O-FucT"/>
    <property type="match status" value="1"/>
</dbReference>
<comment type="catalytic activity">
    <reaction evidence="16">
        <text>L-seryl-[protein] + GDP-beta-L-fucose = 3-O-(alpha-L-fucosyl)-L-seryl-[protein] + GDP + H(+)</text>
        <dbReference type="Rhea" id="RHEA:63644"/>
        <dbReference type="Rhea" id="RHEA-COMP:9863"/>
        <dbReference type="Rhea" id="RHEA-COMP:17914"/>
        <dbReference type="ChEBI" id="CHEBI:15378"/>
        <dbReference type="ChEBI" id="CHEBI:29999"/>
        <dbReference type="ChEBI" id="CHEBI:57273"/>
        <dbReference type="ChEBI" id="CHEBI:58189"/>
        <dbReference type="ChEBI" id="CHEBI:189632"/>
        <dbReference type="EC" id="2.4.1.221"/>
    </reaction>
    <physiologicalReaction direction="left-to-right" evidence="16">
        <dbReference type="Rhea" id="RHEA:63645"/>
    </physiologicalReaction>
</comment>
<dbReference type="UniPathway" id="UPA00378"/>
<keyword evidence="7" id="KW-0808">Transferase</keyword>
<dbReference type="GO" id="GO:0008593">
    <property type="term" value="P:regulation of Notch signaling pathway"/>
    <property type="evidence" value="ECO:0000318"/>
    <property type="project" value="GO_Central"/>
</dbReference>
<evidence type="ECO:0000313" key="17">
    <source>
        <dbReference type="EMBL" id="EDV23456.1"/>
    </source>
</evidence>
<dbReference type="AlphaFoldDB" id="B3S2P6"/>
<accession>B3S2P6</accession>
<dbReference type="GO" id="GO:0006004">
    <property type="term" value="P:fucose metabolic process"/>
    <property type="evidence" value="ECO:0007669"/>
    <property type="project" value="UniProtKB-KW"/>
</dbReference>
<evidence type="ECO:0000256" key="2">
    <source>
        <dbReference type="ARBA" id="ARBA00004922"/>
    </source>
</evidence>
<dbReference type="RefSeq" id="XP_002114366.1">
    <property type="nucleotide sequence ID" value="XM_002114330.1"/>
</dbReference>
<dbReference type="EC" id="2.4.1.221" evidence="4"/>
<dbReference type="GO" id="GO:0007219">
    <property type="term" value="P:Notch signaling pathway"/>
    <property type="evidence" value="ECO:0007669"/>
    <property type="project" value="UniProtKB-KW"/>
</dbReference>
<evidence type="ECO:0000256" key="7">
    <source>
        <dbReference type="ARBA" id="ARBA00022679"/>
    </source>
</evidence>
<keyword evidence="9" id="KW-0914">Notch signaling pathway</keyword>
<dbReference type="EMBL" id="DS985247">
    <property type="protein sequence ID" value="EDV23456.1"/>
    <property type="molecule type" value="Genomic_DNA"/>
</dbReference>
<feature type="non-terminal residue" evidence="17">
    <location>
        <position position="1"/>
    </location>
</feature>
<dbReference type="InterPro" id="IPR019378">
    <property type="entry name" value="GDP-Fuc_O-FucTrfase"/>
</dbReference>
<evidence type="ECO:0000256" key="8">
    <source>
        <dbReference type="ARBA" id="ARBA00022824"/>
    </source>
</evidence>
<dbReference type="Gene3D" id="3.40.50.11340">
    <property type="match status" value="1"/>
</dbReference>
<dbReference type="GeneID" id="6755579"/>
<evidence type="ECO:0000256" key="14">
    <source>
        <dbReference type="ARBA" id="ARBA00033080"/>
    </source>
</evidence>
<dbReference type="CDD" id="cd11302">
    <property type="entry name" value="O-FucT-1"/>
    <property type="match status" value="1"/>
</dbReference>
<keyword evidence="11" id="KW-0325">Glycoprotein</keyword>
<dbReference type="PhylomeDB" id="B3S2P6"/>
<dbReference type="Gene3D" id="3.40.50.11350">
    <property type="match status" value="1"/>
</dbReference>
<dbReference type="PANTHER" id="PTHR21420:SF9">
    <property type="entry name" value="GDP-FUCOSE PROTEIN O-FUCOSYLTRANSFERASE 1"/>
    <property type="match status" value="1"/>
</dbReference>
<dbReference type="InterPro" id="IPR039922">
    <property type="entry name" value="POFUT1"/>
</dbReference>
<evidence type="ECO:0000256" key="13">
    <source>
        <dbReference type="ARBA" id="ARBA00023277"/>
    </source>
</evidence>
<dbReference type="GO" id="GO:0046922">
    <property type="term" value="F:peptide-O-fucosyltransferase activity"/>
    <property type="evidence" value="ECO:0000318"/>
    <property type="project" value="GO_Central"/>
</dbReference>
<comment type="pathway">
    <text evidence="2">Protein modification; protein glycosylation.</text>
</comment>
<evidence type="ECO:0000256" key="6">
    <source>
        <dbReference type="ARBA" id="ARBA00022676"/>
    </source>
</evidence>
<evidence type="ECO:0000256" key="4">
    <source>
        <dbReference type="ARBA" id="ARBA00012196"/>
    </source>
</evidence>
<comment type="subcellular location">
    <subcellularLocation>
        <location evidence="1">Endoplasmic reticulum</location>
    </subcellularLocation>
</comment>
<keyword evidence="18" id="KW-1185">Reference proteome</keyword>
<dbReference type="PANTHER" id="PTHR21420">
    <property type="entry name" value="GDP-FUCOSE PROTEIN O-FUCOSYLTRANSFERASE 1"/>
    <property type="match status" value="1"/>
</dbReference>
<comment type="catalytic activity">
    <reaction evidence="15">
        <text>L-threonyl-[protein] + GDP-beta-L-fucose = 3-O-(alpha-L-fucosyl)-L-threonyl-[protein] + GDP + H(+)</text>
        <dbReference type="Rhea" id="RHEA:70491"/>
        <dbReference type="Rhea" id="RHEA-COMP:11060"/>
        <dbReference type="Rhea" id="RHEA-COMP:17915"/>
        <dbReference type="ChEBI" id="CHEBI:15378"/>
        <dbReference type="ChEBI" id="CHEBI:30013"/>
        <dbReference type="ChEBI" id="CHEBI:57273"/>
        <dbReference type="ChEBI" id="CHEBI:58189"/>
        <dbReference type="ChEBI" id="CHEBI:189631"/>
        <dbReference type="EC" id="2.4.1.221"/>
    </reaction>
    <physiologicalReaction direction="left-to-right" evidence="15">
        <dbReference type="Rhea" id="RHEA:70492"/>
    </physiologicalReaction>
</comment>
<keyword evidence="10" id="KW-1015">Disulfide bond</keyword>
<dbReference type="Proteomes" id="UP000009022">
    <property type="component" value="Unassembled WGS sequence"/>
</dbReference>
<keyword evidence="8" id="KW-0256">Endoplasmic reticulum</keyword>
<dbReference type="OMA" id="CANVEGT"/>
<evidence type="ECO:0000256" key="3">
    <source>
        <dbReference type="ARBA" id="ARBA00010626"/>
    </source>
</evidence>
<evidence type="ECO:0000256" key="5">
    <source>
        <dbReference type="ARBA" id="ARBA00021745"/>
    </source>
</evidence>
<dbReference type="GO" id="GO:0036066">
    <property type="term" value="P:protein O-linked glycosylation via fucose"/>
    <property type="evidence" value="ECO:0000318"/>
    <property type="project" value="GO_Central"/>
</dbReference>
<evidence type="ECO:0000256" key="16">
    <source>
        <dbReference type="ARBA" id="ARBA00048647"/>
    </source>
</evidence>
<evidence type="ECO:0000313" key="18">
    <source>
        <dbReference type="Proteomes" id="UP000009022"/>
    </source>
</evidence>
<proteinExistence type="inferred from homology"/>
<organism evidence="17 18">
    <name type="scientific">Trichoplax adhaerens</name>
    <name type="common">Trichoplax reptans</name>
    <dbReference type="NCBI Taxonomy" id="10228"/>
    <lineage>
        <taxon>Eukaryota</taxon>
        <taxon>Metazoa</taxon>
        <taxon>Placozoa</taxon>
        <taxon>Uniplacotomia</taxon>
        <taxon>Trichoplacea</taxon>
        <taxon>Trichoplacidae</taxon>
        <taxon>Trichoplax</taxon>
    </lineage>
</organism>
<evidence type="ECO:0000256" key="9">
    <source>
        <dbReference type="ARBA" id="ARBA00022976"/>
    </source>
</evidence>
<gene>
    <name evidence="17" type="ORF">TRIADDRAFT_14457</name>
</gene>
<evidence type="ECO:0000256" key="10">
    <source>
        <dbReference type="ARBA" id="ARBA00023157"/>
    </source>
</evidence>
<dbReference type="OrthoDB" id="10050276at2759"/>
<dbReference type="KEGG" id="tad:TRIADDRAFT_14457"/>
<keyword evidence="12" id="KW-0294">Fucose metabolism</keyword>
<evidence type="ECO:0000256" key="11">
    <source>
        <dbReference type="ARBA" id="ARBA00023180"/>
    </source>
</evidence>
<dbReference type="CTD" id="6755579"/>
<dbReference type="GO" id="GO:0005783">
    <property type="term" value="C:endoplasmic reticulum"/>
    <property type="evidence" value="ECO:0000318"/>
    <property type="project" value="GO_Central"/>
</dbReference>
<dbReference type="eggNOG" id="KOG3849">
    <property type="taxonomic scope" value="Eukaryota"/>
</dbReference>
<protein>
    <recommendedName>
        <fullName evidence="5">GDP-fucose protein O-fucosyltransferase 1</fullName>
        <ecNumber evidence="4">2.4.1.221</ecNumber>
    </recommendedName>
    <alternativeName>
        <fullName evidence="14">Peptide-O-fucosyltransferase 1</fullName>
    </alternativeName>
</protein>
<sequence>DPNGYLIYCPCMGRFGNQAAHFLGAFRFAKGINRTLVLPPFRQEVHIPFTDFFELETIQKFHRVISMEKFMKELAPKYWPKGQRRGYCWLPPSSDAKCQLKEHSFAYFWDHFNIDFDDYVRYFLSYDTSYPQSVQQWHETFPASKHPVLALRGAPANFPVADADRPLHRYLIWTKEMNKTADEVIQQYMPDGAYVGIHLRNGIDWENACKSMTAAMEVGHYMESPQCLGRYPKKEDVNPDLCFPSDKEILKRVKKAVNKIKAKYVYVATDHNPMIEKLTKHLQKKKVKVVHVNNKLPQTDLLILGKANYFIGNCISSFTSVATRQRQAAGLPTSFFGWNKE</sequence>
<reference evidence="17 18" key="1">
    <citation type="journal article" date="2008" name="Nature">
        <title>The Trichoplax genome and the nature of placozoans.</title>
        <authorList>
            <person name="Srivastava M."/>
            <person name="Begovic E."/>
            <person name="Chapman J."/>
            <person name="Putnam N.H."/>
            <person name="Hellsten U."/>
            <person name="Kawashima T."/>
            <person name="Kuo A."/>
            <person name="Mitros T."/>
            <person name="Salamov A."/>
            <person name="Carpenter M.L."/>
            <person name="Signorovitch A.Y."/>
            <person name="Moreno M.A."/>
            <person name="Kamm K."/>
            <person name="Grimwood J."/>
            <person name="Schmutz J."/>
            <person name="Shapiro H."/>
            <person name="Grigoriev I.V."/>
            <person name="Buss L.W."/>
            <person name="Schierwater B."/>
            <person name="Dellaporta S.L."/>
            <person name="Rokhsar D.S."/>
        </authorList>
    </citation>
    <scope>NUCLEOTIDE SEQUENCE [LARGE SCALE GENOMIC DNA]</scope>
    <source>
        <strain evidence="17 18">Grell-BS-1999</strain>
    </source>
</reference>
<feature type="non-terminal residue" evidence="17">
    <location>
        <position position="341"/>
    </location>
</feature>
<evidence type="ECO:0000256" key="12">
    <source>
        <dbReference type="ARBA" id="ARBA00023253"/>
    </source>
</evidence>
<keyword evidence="13" id="KW-0119">Carbohydrate metabolism</keyword>
<evidence type="ECO:0000256" key="1">
    <source>
        <dbReference type="ARBA" id="ARBA00004240"/>
    </source>
</evidence>
<comment type="similarity">
    <text evidence="3">Belongs to the glycosyltransferase 65 family.</text>
</comment>
<dbReference type="HOGENOM" id="CLU_039551_0_0_1"/>
<keyword evidence="6" id="KW-0328">Glycosyltransferase</keyword>
<name>B3S2P6_TRIAD</name>
<evidence type="ECO:0000256" key="15">
    <source>
        <dbReference type="ARBA" id="ARBA00047273"/>
    </source>
</evidence>